<gene>
    <name evidence="2" type="ORF">BDV25DRAFT_158437</name>
</gene>
<keyword evidence="3" id="KW-1185">Reference proteome</keyword>
<dbReference type="Proteomes" id="UP000325780">
    <property type="component" value="Unassembled WGS sequence"/>
</dbReference>
<proteinExistence type="predicted"/>
<reference evidence="2 3" key="1">
    <citation type="submission" date="2019-04" db="EMBL/GenBank/DDBJ databases">
        <title>Friends and foes A comparative genomics study of 23 Aspergillus species from section Flavi.</title>
        <authorList>
            <consortium name="DOE Joint Genome Institute"/>
            <person name="Kjaerbolling I."/>
            <person name="Vesth T."/>
            <person name="Frisvad J.C."/>
            <person name="Nybo J.L."/>
            <person name="Theobald S."/>
            <person name="Kildgaard S."/>
            <person name="Isbrandt T."/>
            <person name="Kuo A."/>
            <person name="Sato A."/>
            <person name="Lyhne E.K."/>
            <person name="Kogle M.E."/>
            <person name="Wiebenga A."/>
            <person name="Kun R.S."/>
            <person name="Lubbers R.J."/>
            <person name="Makela M.R."/>
            <person name="Barry K."/>
            <person name="Chovatia M."/>
            <person name="Clum A."/>
            <person name="Daum C."/>
            <person name="Haridas S."/>
            <person name="He G."/>
            <person name="LaButti K."/>
            <person name="Lipzen A."/>
            <person name="Mondo S."/>
            <person name="Riley R."/>
            <person name="Salamov A."/>
            <person name="Simmons B.A."/>
            <person name="Magnuson J.K."/>
            <person name="Henrissat B."/>
            <person name="Mortensen U.H."/>
            <person name="Larsen T.O."/>
            <person name="Devries R.P."/>
            <person name="Grigoriev I.V."/>
            <person name="Machida M."/>
            <person name="Baker S.E."/>
            <person name="Andersen M.R."/>
        </authorList>
    </citation>
    <scope>NUCLEOTIDE SEQUENCE [LARGE SCALE GENOMIC DNA]</scope>
    <source>
        <strain evidence="2 3">IBT 18842</strain>
    </source>
</reference>
<keyword evidence="1" id="KW-0472">Membrane</keyword>
<organism evidence="2 3">
    <name type="scientific">Aspergillus avenaceus</name>
    <dbReference type="NCBI Taxonomy" id="36643"/>
    <lineage>
        <taxon>Eukaryota</taxon>
        <taxon>Fungi</taxon>
        <taxon>Dikarya</taxon>
        <taxon>Ascomycota</taxon>
        <taxon>Pezizomycotina</taxon>
        <taxon>Eurotiomycetes</taxon>
        <taxon>Eurotiomycetidae</taxon>
        <taxon>Eurotiales</taxon>
        <taxon>Aspergillaceae</taxon>
        <taxon>Aspergillus</taxon>
        <taxon>Aspergillus subgen. Circumdati</taxon>
    </lineage>
</organism>
<name>A0A5N6TQH3_ASPAV</name>
<dbReference type="AlphaFoldDB" id="A0A5N6TQH3"/>
<evidence type="ECO:0000313" key="2">
    <source>
        <dbReference type="EMBL" id="KAE8148389.1"/>
    </source>
</evidence>
<keyword evidence="1" id="KW-1133">Transmembrane helix</keyword>
<evidence type="ECO:0000313" key="3">
    <source>
        <dbReference type="Proteomes" id="UP000325780"/>
    </source>
</evidence>
<feature type="transmembrane region" description="Helical" evidence="1">
    <location>
        <begin position="58"/>
        <end position="80"/>
    </location>
</feature>
<evidence type="ECO:0000256" key="1">
    <source>
        <dbReference type="SAM" id="Phobius"/>
    </source>
</evidence>
<keyword evidence="1" id="KW-0812">Transmembrane</keyword>
<protein>
    <submittedName>
        <fullName evidence="2">Uncharacterized protein</fullName>
    </submittedName>
</protein>
<sequence>MAQSEPVAAKNIRNPATQRCVHSGKSWDRLSTGRMLGERFWAEIWVFFRKKRFGNERLFLFLFLSFCFPPLAIEVLFLFFPGHVSSRFWG</sequence>
<dbReference type="OrthoDB" id="10551455at2759"/>
<dbReference type="EMBL" id="ML742163">
    <property type="protein sequence ID" value="KAE8148389.1"/>
    <property type="molecule type" value="Genomic_DNA"/>
</dbReference>
<accession>A0A5N6TQH3</accession>